<dbReference type="CDD" id="cd00130">
    <property type="entry name" value="PAS"/>
    <property type="match status" value="1"/>
</dbReference>
<reference evidence="2 3" key="1">
    <citation type="submission" date="2017-07" db="EMBL/GenBank/DDBJ databases">
        <title>Whole genome sequence of Azospirillum brasilense 2A1, a potential biofertilizer strain.</title>
        <authorList>
            <person name="Fontana C.A."/>
            <person name="Toffoli L.M."/>
            <person name="Salazar S.M."/>
            <person name="Puglisi E."/>
            <person name="Pedraza R."/>
            <person name="Bassi D."/>
            <person name="Cocconcelli P.S."/>
        </authorList>
    </citation>
    <scope>NUCLEOTIDE SEQUENCE [LARGE SCALE GENOMIC DNA]</scope>
    <source>
        <strain evidence="2 3">2A1</strain>
    </source>
</reference>
<dbReference type="SUPFAM" id="SSF55785">
    <property type="entry name" value="PYP-like sensor domain (PAS domain)"/>
    <property type="match status" value="1"/>
</dbReference>
<accession>A0A235HIA4</accession>
<dbReference type="Pfam" id="PF08447">
    <property type="entry name" value="PAS_3"/>
    <property type="match status" value="1"/>
</dbReference>
<dbReference type="InterPro" id="IPR000014">
    <property type="entry name" value="PAS"/>
</dbReference>
<dbReference type="NCBIfam" id="TIGR00229">
    <property type="entry name" value="sensory_box"/>
    <property type="match status" value="1"/>
</dbReference>
<dbReference type="Proteomes" id="UP000215367">
    <property type="component" value="Unassembled WGS sequence"/>
</dbReference>
<evidence type="ECO:0000313" key="2">
    <source>
        <dbReference type="EMBL" id="OYD85412.1"/>
    </source>
</evidence>
<dbReference type="Gene3D" id="3.30.450.20">
    <property type="entry name" value="PAS domain"/>
    <property type="match status" value="1"/>
</dbReference>
<feature type="domain" description="PAS" evidence="1">
    <location>
        <begin position="30"/>
        <end position="81"/>
    </location>
</feature>
<evidence type="ECO:0000259" key="1">
    <source>
        <dbReference type="PROSITE" id="PS50112"/>
    </source>
</evidence>
<dbReference type="RefSeq" id="WP_094302175.1">
    <property type="nucleotide sequence ID" value="NZ_NOWT01000003.1"/>
</dbReference>
<gene>
    <name evidence="2" type="ORF">CHT98_05050</name>
</gene>
<dbReference type="AlphaFoldDB" id="A0A235HIA4"/>
<evidence type="ECO:0000313" key="3">
    <source>
        <dbReference type="Proteomes" id="UP000215367"/>
    </source>
</evidence>
<dbReference type="InterPro" id="IPR013655">
    <property type="entry name" value="PAS_fold_3"/>
</dbReference>
<organism evidence="2 3">
    <name type="scientific">Azospirillum brasilense</name>
    <dbReference type="NCBI Taxonomy" id="192"/>
    <lineage>
        <taxon>Bacteria</taxon>
        <taxon>Pseudomonadati</taxon>
        <taxon>Pseudomonadota</taxon>
        <taxon>Alphaproteobacteria</taxon>
        <taxon>Rhodospirillales</taxon>
        <taxon>Azospirillaceae</taxon>
        <taxon>Azospirillum</taxon>
    </lineage>
</organism>
<dbReference type="PROSITE" id="PS50112">
    <property type="entry name" value="PAS"/>
    <property type="match status" value="1"/>
</dbReference>
<protein>
    <submittedName>
        <fullName evidence="2">Chemotaxis protein</fullName>
    </submittedName>
</protein>
<sequence>MAVGIGGTHGTLTGQERTFHRDEIIVSKTDLKGRIIYANDVFLRISGYREAELLGQPHNIVRHPDMPRCVYKLLWSRIEAGSEIFAYVINRAKNGDHYWVFAHVTPVFGNSDSGNGRSIIGYHSSRRVPARPAVDAAAGLYAALRAEEARHADRNAAMMASGAMLEKLLRDKGTSYDEFVFSL</sequence>
<comment type="caution">
    <text evidence="2">The sequence shown here is derived from an EMBL/GenBank/DDBJ whole genome shotgun (WGS) entry which is preliminary data.</text>
</comment>
<dbReference type="EMBL" id="NOWT01000003">
    <property type="protein sequence ID" value="OYD85412.1"/>
    <property type="molecule type" value="Genomic_DNA"/>
</dbReference>
<dbReference type="InterPro" id="IPR035965">
    <property type="entry name" value="PAS-like_dom_sf"/>
</dbReference>
<proteinExistence type="predicted"/>
<name>A0A235HIA4_AZOBR</name>